<evidence type="ECO:0000313" key="1">
    <source>
        <dbReference type="EMBL" id="CAE7926160.1"/>
    </source>
</evidence>
<feature type="non-terminal residue" evidence="1">
    <location>
        <position position="1"/>
    </location>
</feature>
<accession>A0A813BT38</accession>
<gene>
    <name evidence="1" type="ORF">SNEC2469_LOCUS32084</name>
</gene>
<reference evidence="1" key="1">
    <citation type="submission" date="2021-02" db="EMBL/GenBank/DDBJ databases">
        <authorList>
            <person name="Dougan E. K."/>
            <person name="Rhodes N."/>
            <person name="Thang M."/>
            <person name="Chan C."/>
        </authorList>
    </citation>
    <scope>NUCLEOTIDE SEQUENCE</scope>
</reference>
<proteinExistence type="predicted"/>
<evidence type="ECO:0008006" key="3">
    <source>
        <dbReference type="Google" id="ProtNLM"/>
    </source>
</evidence>
<evidence type="ECO:0000313" key="2">
    <source>
        <dbReference type="Proteomes" id="UP000601435"/>
    </source>
</evidence>
<protein>
    <recommendedName>
        <fullName evidence="3">BTB domain-containing protein</fullName>
    </recommendedName>
</protein>
<dbReference type="OrthoDB" id="10275283at2759"/>
<dbReference type="InterPro" id="IPR011333">
    <property type="entry name" value="SKP1/BTB/POZ_sf"/>
</dbReference>
<dbReference type="Proteomes" id="UP000601435">
    <property type="component" value="Unassembled WGS sequence"/>
</dbReference>
<keyword evidence="2" id="KW-1185">Reference proteome</keyword>
<organism evidence="1 2">
    <name type="scientific">Symbiodinium necroappetens</name>
    <dbReference type="NCBI Taxonomy" id="1628268"/>
    <lineage>
        <taxon>Eukaryota</taxon>
        <taxon>Sar</taxon>
        <taxon>Alveolata</taxon>
        <taxon>Dinophyceae</taxon>
        <taxon>Suessiales</taxon>
        <taxon>Symbiodiniaceae</taxon>
        <taxon>Symbiodinium</taxon>
    </lineage>
</organism>
<dbReference type="EMBL" id="CAJNJA010079874">
    <property type="protein sequence ID" value="CAE7926160.1"/>
    <property type="molecule type" value="Genomic_DNA"/>
</dbReference>
<name>A0A813BT38_9DINO</name>
<comment type="caution">
    <text evidence="1">The sequence shown here is derived from an EMBL/GenBank/DDBJ whole genome shotgun (WGS) entry which is preliminary data.</text>
</comment>
<dbReference type="AlphaFoldDB" id="A0A813BT38"/>
<sequence>VIRVRASLLLDASDVFRRNFIRNIKDNDEKCITLIEKAEEFETIRPFLNPENPADISSYNVDMFFRWSDEYMILKLQREVVQFLKTGRVRSTNDLLLAR</sequence>
<dbReference type="Gene3D" id="3.30.710.10">
    <property type="entry name" value="Potassium Channel Kv1.1, Chain A"/>
    <property type="match status" value="1"/>
</dbReference>